<dbReference type="GO" id="GO:0042147">
    <property type="term" value="P:retrograde transport, endosome to Golgi"/>
    <property type="evidence" value="ECO:0007669"/>
    <property type="project" value="TreeGrafter"/>
</dbReference>
<dbReference type="Pfam" id="PF05008">
    <property type="entry name" value="V-SNARE"/>
    <property type="match status" value="1"/>
</dbReference>
<reference evidence="12" key="1">
    <citation type="submission" date="2023-03" db="EMBL/GenBank/DDBJ databases">
        <authorList>
            <person name="Steffen K."/>
            <person name="Cardenas P."/>
        </authorList>
    </citation>
    <scope>NUCLEOTIDE SEQUENCE</scope>
</reference>
<dbReference type="FunFam" id="1.20.5.110:FF:000002">
    <property type="entry name" value="Vesicle transport through interaction with t-SNAREsB"/>
    <property type="match status" value="1"/>
</dbReference>
<dbReference type="SUPFAM" id="SSF58038">
    <property type="entry name" value="SNARE fusion complex"/>
    <property type="match status" value="1"/>
</dbReference>
<dbReference type="GO" id="GO:1903076">
    <property type="term" value="P:regulation of protein localization to plasma membrane"/>
    <property type="evidence" value="ECO:0007669"/>
    <property type="project" value="TreeGrafter"/>
</dbReference>
<evidence type="ECO:0000256" key="8">
    <source>
        <dbReference type="ARBA" id="ARBA00023136"/>
    </source>
</evidence>
<dbReference type="GO" id="GO:0005484">
    <property type="term" value="F:SNAP receptor activity"/>
    <property type="evidence" value="ECO:0007669"/>
    <property type="project" value="TreeGrafter"/>
</dbReference>
<dbReference type="PANTHER" id="PTHR21230">
    <property type="entry name" value="VESICLE TRANSPORT V-SNARE PROTEIN VTI1-RELATED"/>
    <property type="match status" value="1"/>
</dbReference>
<name>A0AA35U013_GEOBA</name>
<feature type="domain" description="Vesicle transport v-SNARE N-terminal" evidence="11">
    <location>
        <begin position="7"/>
        <end position="90"/>
    </location>
</feature>
<dbReference type="GO" id="GO:0005829">
    <property type="term" value="C:cytosol"/>
    <property type="evidence" value="ECO:0007669"/>
    <property type="project" value="GOC"/>
</dbReference>
<evidence type="ECO:0000256" key="10">
    <source>
        <dbReference type="SAM" id="Phobius"/>
    </source>
</evidence>
<evidence type="ECO:0000256" key="3">
    <source>
        <dbReference type="ARBA" id="ARBA00022448"/>
    </source>
</evidence>
<sequence>MSIDGIEERERQLKVLLKELGNEISLQLPSNYGEDRRRRVQKSRQKLDQAESLLREMQLDVRVAPKGIQHQLFSRVTQYKADVASLRHQLAGERDQLLKKTATLQRASQSLHRAQHVTAETDEIADNIVLDLGQQRATLVRARDRVAGIETEMERTKSLLRTIACKAIENRIILITVIVIELVLLAGLAYWKFLS</sequence>
<dbReference type="GO" id="GO:0005794">
    <property type="term" value="C:Golgi apparatus"/>
    <property type="evidence" value="ECO:0007669"/>
    <property type="project" value="TreeGrafter"/>
</dbReference>
<accession>A0AA35U013</accession>
<dbReference type="InterPro" id="IPR010989">
    <property type="entry name" value="SNARE"/>
</dbReference>
<evidence type="ECO:0000256" key="2">
    <source>
        <dbReference type="ARBA" id="ARBA00006108"/>
    </source>
</evidence>
<evidence type="ECO:0000256" key="7">
    <source>
        <dbReference type="ARBA" id="ARBA00023054"/>
    </source>
</evidence>
<feature type="transmembrane region" description="Helical" evidence="10">
    <location>
        <begin position="172"/>
        <end position="191"/>
    </location>
</feature>
<evidence type="ECO:0000313" key="13">
    <source>
        <dbReference type="Proteomes" id="UP001174909"/>
    </source>
</evidence>
<dbReference type="GO" id="GO:0006886">
    <property type="term" value="P:intracellular protein transport"/>
    <property type="evidence" value="ECO:0007669"/>
    <property type="project" value="InterPro"/>
</dbReference>
<proteinExistence type="inferred from homology"/>
<dbReference type="EMBL" id="CASHTH010004464">
    <property type="protein sequence ID" value="CAI8057645.1"/>
    <property type="molecule type" value="Genomic_DNA"/>
</dbReference>
<dbReference type="GO" id="GO:0031201">
    <property type="term" value="C:SNARE complex"/>
    <property type="evidence" value="ECO:0007669"/>
    <property type="project" value="TreeGrafter"/>
</dbReference>
<keyword evidence="3" id="KW-0813">Transport</keyword>
<dbReference type="Gene3D" id="1.20.5.110">
    <property type="match status" value="1"/>
</dbReference>
<protein>
    <submittedName>
        <fullName evidence="12">Vesicle transport through interaction with t-SNAREs homolog 1B</fullName>
    </submittedName>
</protein>
<dbReference type="AlphaFoldDB" id="A0AA35U013"/>
<dbReference type="GO" id="GO:0012507">
    <property type="term" value="C:ER to Golgi transport vesicle membrane"/>
    <property type="evidence" value="ECO:0007669"/>
    <property type="project" value="TreeGrafter"/>
</dbReference>
<dbReference type="GO" id="GO:0048280">
    <property type="term" value="P:vesicle fusion with Golgi apparatus"/>
    <property type="evidence" value="ECO:0007669"/>
    <property type="project" value="TreeGrafter"/>
</dbReference>
<dbReference type="Proteomes" id="UP001174909">
    <property type="component" value="Unassembled WGS sequence"/>
</dbReference>
<evidence type="ECO:0000256" key="5">
    <source>
        <dbReference type="ARBA" id="ARBA00022927"/>
    </source>
</evidence>
<dbReference type="Gene3D" id="1.20.58.400">
    <property type="entry name" value="t-snare proteins"/>
    <property type="match status" value="1"/>
</dbReference>
<comment type="subcellular location">
    <subcellularLocation>
        <location evidence="1">Membrane</location>
        <topology evidence="1">Single-pass type IV membrane protein</topology>
    </subcellularLocation>
</comment>
<dbReference type="CDD" id="cd15890">
    <property type="entry name" value="SNARE_Vti1b"/>
    <property type="match status" value="1"/>
</dbReference>
<comment type="caution">
    <text evidence="12">The sequence shown here is derived from an EMBL/GenBank/DDBJ whole genome shotgun (WGS) entry which is preliminary data.</text>
</comment>
<evidence type="ECO:0000256" key="9">
    <source>
        <dbReference type="SAM" id="Coils"/>
    </source>
</evidence>
<evidence type="ECO:0000256" key="1">
    <source>
        <dbReference type="ARBA" id="ARBA00004211"/>
    </source>
</evidence>
<dbReference type="Pfam" id="PF12352">
    <property type="entry name" value="V-SNARE_C"/>
    <property type="match status" value="1"/>
</dbReference>
<evidence type="ECO:0000259" key="11">
    <source>
        <dbReference type="Pfam" id="PF05008"/>
    </source>
</evidence>
<organism evidence="12 13">
    <name type="scientific">Geodia barretti</name>
    <name type="common">Barrett's horny sponge</name>
    <dbReference type="NCBI Taxonomy" id="519541"/>
    <lineage>
        <taxon>Eukaryota</taxon>
        <taxon>Metazoa</taxon>
        <taxon>Porifera</taxon>
        <taxon>Demospongiae</taxon>
        <taxon>Heteroscleromorpha</taxon>
        <taxon>Tetractinellida</taxon>
        <taxon>Astrophorina</taxon>
        <taxon>Geodiidae</taxon>
        <taxon>Geodia</taxon>
    </lineage>
</organism>
<keyword evidence="7 9" id="KW-0175">Coiled coil</keyword>
<keyword evidence="13" id="KW-1185">Reference proteome</keyword>
<comment type="similarity">
    <text evidence="2">Belongs to the VTI1 family.</text>
</comment>
<keyword evidence="4 10" id="KW-0812">Transmembrane</keyword>
<dbReference type="SUPFAM" id="SSF47661">
    <property type="entry name" value="t-snare proteins"/>
    <property type="match status" value="1"/>
</dbReference>
<keyword evidence="6 10" id="KW-1133">Transmembrane helix</keyword>
<feature type="coiled-coil region" evidence="9">
    <location>
        <begin position="3"/>
        <end position="60"/>
    </location>
</feature>
<keyword evidence="5" id="KW-0653">Protein transport</keyword>
<evidence type="ECO:0000256" key="6">
    <source>
        <dbReference type="ARBA" id="ARBA00022989"/>
    </source>
</evidence>
<dbReference type="GO" id="GO:0005789">
    <property type="term" value="C:endoplasmic reticulum membrane"/>
    <property type="evidence" value="ECO:0007669"/>
    <property type="project" value="TreeGrafter"/>
</dbReference>
<dbReference type="GO" id="GO:0031902">
    <property type="term" value="C:late endosome membrane"/>
    <property type="evidence" value="ECO:0007669"/>
    <property type="project" value="TreeGrafter"/>
</dbReference>
<dbReference type="GO" id="GO:0006896">
    <property type="term" value="P:Golgi to vacuole transport"/>
    <property type="evidence" value="ECO:0007669"/>
    <property type="project" value="TreeGrafter"/>
</dbReference>
<gene>
    <name evidence="12" type="ORF">GBAR_LOCUS31413</name>
</gene>
<evidence type="ECO:0000313" key="12">
    <source>
        <dbReference type="EMBL" id="CAI8057645.1"/>
    </source>
</evidence>
<dbReference type="GO" id="GO:0016236">
    <property type="term" value="P:macroautophagy"/>
    <property type="evidence" value="ECO:0007669"/>
    <property type="project" value="TreeGrafter"/>
</dbReference>
<dbReference type="InterPro" id="IPR007705">
    <property type="entry name" value="Vesicle_trsprt_v-SNARE_N"/>
</dbReference>
<dbReference type="InterPro" id="IPR038407">
    <property type="entry name" value="v-SNARE_N_sf"/>
</dbReference>
<dbReference type="PANTHER" id="PTHR21230:SF89">
    <property type="entry name" value="VESICLE TRANSPORT THROUGH INTERACTION WITH T-SNARES HOMOLOG 1B"/>
    <property type="match status" value="1"/>
</dbReference>
<dbReference type="GO" id="GO:0006891">
    <property type="term" value="P:intra-Golgi vesicle-mediated transport"/>
    <property type="evidence" value="ECO:0007669"/>
    <property type="project" value="TreeGrafter"/>
</dbReference>
<evidence type="ECO:0000256" key="4">
    <source>
        <dbReference type="ARBA" id="ARBA00022692"/>
    </source>
</evidence>
<keyword evidence="8 10" id="KW-0472">Membrane</keyword>
<dbReference type="GO" id="GO:0000149">
    <property type="term" value="F:SNARE binding"/>
    <property type="evidence" value="ECO:0007669"/>
    <property type="project" value="TreeGrafter"/>
</dbReference>